<dbReference type="OMA" id="EDYELEW"/>
<dbReference type="EMBL" id="AGNL01045865">
    <property type="protein sequence ID" value="EJK48412.1"/>
    <property type="molecule type" value="Genomic_DNA"/>
</dbReference>
<accession>K0RNS5</accession>
<dbReference type="InterPro" id="IPR015797">
    <property type="entry name" value="NUDIX_hydrolase-like_dom_sf"/>
</dbReference>
<protein>
    <recommendedName>
        <fullName evidence="1">Nudix hydrolase domain-containing protein</fullName>
    </recommendedName>
</protein>
<name>K0RNS5_THAOC</name>
<evidence type="ECO:0000313" key="3">
    <source>
        <dbReference type="Proteomes" id="UP000266841"/>
    </source>
</evidence>
<dbReference type="OrthoDB" id="414075at2759"/>
<proteinExistence type="predicted"/>
<feature type="domain" description="Nudix hydrolase" evidence="1">
    <location>
        <begin position="216"/>
        <end position="361"/>
    </location>
</feature>
<dbReference type="PANTHER" id="PTHR13124:SF12">
    <property type="entry name" value="LARGE RIBOSOMAL SUBUNIT PROTEIN ML46"/>
    <property type="match status" value="1"/>
</dbReference>
<evidence type="ECO:0000259" key="1">
    <source>
        <dbReference type="PROSITE" id="PS51462"/>
    </source>
</evidence>
<dbReference type="AlphaFoldDB" id="K0RNS5"/>
<dbReference type="InterPro" id="IPR000086">
    <property type="entry name" value="NUDIX_hydrolase_dom"/>
</dbReference>
<dbReference type="GO" id="GO:0005762">
    <property type="term" value="C:mitochondrial large ribosomal subunit"/>
    <property type="evidence" value="ECO:0007669"/>
    <property type="project" value="TreeGrafter"/>
</dbReference>
<dbReference type="PROSITE" id="PS51462">
    <property type="entry name" value="NUDIX"/>
    <property type="match status" value="1"/>
</dbReference>
<evidence type="ECO:0000313" key="2">
    <source>
        <dbReference type="EMBL" id="EJK48412.1"/>
    </source>
</evidence>
<comment type="caution">
    <text evidence="2">The sequence shown here is derived from an EMBL/GenBank/DDBJ whole genome shotgun (WGS) entry which is preliminary data.</text>
</comment>
<dbReference type="InterPro" id="IPR040008">
    <property type="entry name" value="Ribosomal_mL46"/>
</dbReference>
<dbReference type="SUPFAM" id="SSF55811">
    <property type="entry name" value="Nudix"/>
    <property type="match status" value="1"/>
</dbReference>
<dbReference type="Gene3D" id="3.90.79.10">
    <property type="entry name" value="Nucleoside Triphosphate Pyrophosphohydrolase"/>
    <property type="match status" value="1"/>
</dbReference>
<keyword evidence="3" id="KW-1185">Reference proteome</keyword>
<dbReference type="PANTHER" id="PTHR13124">
    <property type="entry name" value="39S RIBOSOMAL PROTEIN L46, MITOCHONDRIAL PRECURSOR-RELATED"/>
    <property type="match status" value="1"/>
</dbReference>
<dbReference type="GO" id="GO:0003735">
    <property type="term" value="F:structural constituent of ribosome"/>
    <property type="evidence" value="ECO:0007669"/>
    <property type="project" value="InterPro"/>
</dbReference>
<dbReference type="Proteomes" id="UP000266841">
    <property type="component" value="Unassembled WGS sequence"/>
</dbReference>
<sequence>MGGSSFLLSVTQRRAATATASSFRSLVPVVSNGQETAHPPNTLAGGHQPFIIRPLSAAAATAKSRANSGHLSYNERKAAAKQLRRETWDRHQQRLERLKTRRDNSPKDVKKTVFRSWWDKEMEYHNKLRRTAKQEGKPWRIRVAVMVERPNVVMPDYEDYELEWMDLKNYLMSYGKQYPDETKFMFEPDKPEDHIIESDEDMLAGLPFVPAPRETEADASGNVKTLDRQLKTKVFLAVKSGAEGNRNGPRWTLPSAIPQEDETLLQTAERAVSEAVGEDLQLWLPSNAPMTINYRVYNKNMAEDFRGNYFGEKIFFYRLQYDSGDVDEEAMTADDYGWLTREEVVDRITDERGRHQAKFYHYML</sequence>
<gene>
    <name evidence="2" type="ORF">THAOC_32790</name>
</gene>
<organism evidence="2 3">
    <name type="scientific">Thalassiosira oceanica</name>
    <name type="common">Marine diatom</name>
    <dbReference type="NCBI Taxonomy" id="159749"/>
    <lineage>
        <taxon>Eukaryota</taxon>
        <taxon>Sar</taxon>
        <taxon>Stramenopiles</taxon>
        <taxon>Ochrophyta</taxon>
        <taxon>Bacillariophyta</taxon>
        <taxon>Coscinodiscophyceae</taxon>
        <taxon>Thalassiosirophycidae</taxon>
        <taxon>Thalassiosirales</taxon>
        <taxon>Thalassiosiraceae</taxon>
        <taxon>Thalassiosira</taxon>
    </lineage>
</organism>
<dbReference type="eggNOG" id="KOG4548">
    <property type="taxonomic scope" value="Eukaryota"/>
</dbReference>
<reference evidence="2 3" key="1">
    <citation type="journal article" date="2012" name="Genome Biol.">
        <title>Genome and low-iron response of an oceanic diatom adapted to chronic iron limitation.</title>
        <authorList>
            <person name="Lommer M."/>
            <person name="Specht M."/>
            <person name="Roy A.S."/>
            <person name="Kraemer L."/>
            <person name="Andreson R."/>
            <person name="Gutowska M.A."/>
            <person name="Wolf J."/>
            <person name="Bergner S.V."/>
            <person name="Schilhabel M.B."/>
            <person name="Klostermeier U.C."/>
            <person name="Beiko R.G."/>
            <person name="Rosenstiel P."/>
            <person name="Hippler M."/>
            <person name="Laroche J."/>
        </authorList>
    </citation>
    <scope>NUCLEOTIDE SEQUENCE [LARGE SCALE GENOMIC DNA]</scope>
    <source>
        <strain evidence="2 3">CCMP1005</strain>
    </source>
</reference>